<organism evidence="1 2">
    <name type="scientific">Senna tora</name>
    <dbReference type="NCBI Taxonomy" id="362788"/>
    <lineage>
        <taxon>Eukaryota</taxon>
        <taxon>Viridiplantae</taxon>
        <taxon>Streptophyta</taxon>
        <taxon>Embryophyta</taxon>
        <taxon>Tracheophyta</taxon>
        <taxon>Spermatophyta</taxon>
        <taxon>Magnoliopsida</taxon>
        <taxon>eudicotyledons</taxon>
        <taxon>Gunneridae</taxon>
        <taxon>Pentapetalae</taxon>
        <taxon>rosids</taxon>
        <taxon>fabids</taxon>
        <taxon>Fabales</taxon>
        <taxon>Fabaceae</taxon>
        <taxon>Caesalpinioideae</taxon>
        <taxon>Cassia clade</taxon>
        <taxon>Senna</taxon>
    </lineage>
</organism>
<name>A0A834WDR9_9FABA</name>
<keyword evidence="2" id="KW-1185">Reference proteome</keyword>
<dbReference type="Proteomes" id="UP000634136">
    <property type="component" value="Unassembled WGS sequence"/>
</dbReference>
<sequence>MDSADIDGVGGWFVEYCRRVERFM</sequence>
<evidence type="ECO:0000313" key="1">
    <source>
        <dbReference type="EMBL" id="KAF7813484.1"/>
    </source>
</evidence>
<gene>
    <name evidence="1" type="ORF">G2W53_034460</name>
</gene>
<reference evidence="1" key="1">
    <citation type="submission" date="2020-09" db="EMBL/GenBank/DDBJ databases">
        <title>Genome-Enabled Discovery of Anthraquinone Biosynthesis in Senna tora.</title>
        <authorList>
            <person name="Kang S.-H."/>
            <person name="Pandey R.P."/>
            <person name="Lee C.-M."/>
            <person name="Sim J.-S."/>
            <person name="Jeong J.-T."/>
            <person name="Choi B.-S."/>
            <person name="Jung M."/>
            <person name="Ginzburg D."/>
            <person name="Zhao K."/>
            <person name="Won S.Y."/>
            <person name="Oh T.-J."/>
            <person name="Yu Y."/>
            <person name="Kim N.-H."/>
            <person name="Lee O.R."/>
            <person name="Lee T.-H."/>
            <person name="Bashyal P."/>
            <person name="Kim T.-S."/>
            <person name="Lee W.-H."/>
            <person name="Kawkins C."/>
            <person name="Kim C.-K."/>
            <person name="Kim J.S."/>
            <person name="Ahn B.O."/>
            <person name="Rhee S.Y."/>
            <person name="Sohng J.K."/>
        </authorList>
    </citation>
    <scope>NUCLEOTIDE SEQUENCE</scope>
    <source>
        <tissue evidence="1">Leaf</tissue>
    </source>
</reference>
<accession>A0A834WDR9</accession>
<comment type="caution">
    <text evidence="1">The sequence shown here is derived from an EMBL/GenBank/DDBJ whole genome shotgun (WGS) entry which is preliminary data.</text>
</comment>
<dbReference type="AlphaFoldDB" id="A0A834WDR9"/>
<evidence type="ECO:0000313" key="2">
    <source>
        <dbReference type="Proteomes" id="UP000634136"/>
    </source>
</evidence>
<dbReference type="EMBL" id="JAAIUW010000010">
    <property type="protein sequence ID" value="KAF7813484.1"/>
    <property type="molecule type" value="Genomic_DNA"/>
</dbReference>
<protein>
    <submittedName>
        <fullName evidence="1">Uncharacterized protein</fullName>
    </submittedName>
</protein>
<proteinExistence type="predicted"/>